<feature type="compositionally biased region" description="Low complexity" evidence="17">
    <location>
        <begin position="921"/>
        <end position="930"/>
    </location>
</feature>
<organism evidence="19 20">
    <name type="scientific">Kryptolebias marmoratus</name>
    <name type="common">Mangrove killifish</name>
    <name type="synonym">Rivulus marmoratus</name>
    <dbReference type="NCBI Taxonomy" id="37003"/>
    <lineage>
        <taxon>Eukaryota</taxon>
        <taxon>Metazoa</taxon>
        <taxon>Chordata</taxon>
        <taxon>Craniata</taxon>
        <taxon>Vertebrata</taxon>
        <taxon>Euteleostomi</taxon>
        <taxon>Actinopterygii</taxon>
        <taxon>Neopterygii</taxon>
        <taxon>Teleostei</taxon>
        <taxon>Neoteleostei</taxon>
        <taxon>Acanthomorphata</taxon>
        <taxon>Ovalentaria</taxon>
        <taxon>Atherinomorphae</taxon>
        <taxon>Cyprinodontiformes</taxon>
        <taxon>Rivulidae</taxon>
        <taxon>Kryptolebias</taxon>
    </lineage>
</organism>
<feature type="domain" description="BTB" evidence="18">
    <location>
        <begin position="610"/>
        <end position="684"/>
    </location>
</feature>
<evidence type="ECO:0000256" key="4">
    <source>
        <dbReference type="ARBA" id="ARBA00022553"/>
    </source>
</evidence>
<dbReference type="RefSeq" id="XP_017281064.1">
    <property type="nucleotide sequence ID" value="XM_017425575.3"/>
</dbReference>
<dbReference type="GO" id="GO:0006281">
    <property type="term" value="P:DNA repair"/>
    <property type="evidence" value="ECO:0007669"/>
    <property type="project" value="UniProtKB-KW"/>
</dbReference>
<feature type="compositionally biased region" description="Low complexity" evidence="17">
    <location>
        <begin position="1090"/>
        <end position="1101"/>
    </location>
</feature>
<keyword evidence="11" id="KW-0233">DNA recombination</keyword>
<feature type="compositionally biased region" description="Acidic residues" evidence="17">
    <location>
        <begin position="790"/>
        <end position="799"/>
    </location>
</feature>
<feature type="compositionally biased region" description="Pro residues" evidence="17">
    <location>
        <begin position="1392"/>
        <end position="1407"/>
    </location>
</feature>
<evidence type="ECO:0000256" key="3">
    <source>
        <dbReference type="ARBA" id="ARBA00022499"/>
    </source>
</evidence>
<feature type="region of interest" description="Disordered" evidence="17">
    <location>
        <begin position="319"/>
        <end position="350"/>
    </location>
</feature>
<evidence type="ECO:0000256" key="2">
    <source>
        <dbReference type="ARBA" id="ARBA00006661"/>
    </source>
</evidence>
<dbReference type="InterPro" id="IPR018574">
    <property type="entry name" value="Structure-sp_endonuc_su_Slx4"/>
</dbReference>
<dbReference type="Ensembl" id="ENSKMAT00000026935.1">
    <property type="protein sequence ID" value="ENSKMAP00000026597.1"/>
    <property type="gene ID" value="ENSKMAG00000019737.1"/>
</dbReference>
<keyword evidence="4" id="KW-0597">Phosphoprotein</keyword>
<dbReference type="OMA" id="TKGPRHQ"/>
<feature type="compositionally biased region" description="Polar residues" evidence="17">
    <location>
        <begin position="1007"/>
        <end position="1020"/>
    </location>
</feature>
<feature type="region of interest" description="Disordered" evidence="17">
    <location>
        <begin position="748"/>
        <end position="860"/>
    </location>
</feature>
<dbReference type="GeneTree" id="ENSGT00390000014091"/>
<sequence length="1695" mass="183415">MDDSDQDFVDICSKLLKRVRKKKGEQQVLSQATQGDKRMRSNPQGGDSGWRLAATQPVGAEAEQDVVCGGARFDPGESSDRVAQTDRGLRAKDKVLLKIQHFRRASPQKMAHNDNIQPTKQDACALTAQRQIQDPPVSLGSARHTESDEALALRLQQQLDREAAGAQTVDLEDGGLFFCQICHRDLSHMAPEGRTQHLNRCLDKSEESDPAALPAAPPASAVPDCPICGKKFKSQKSRSTHLKRCSADMGVPPAMLLQALQRQAQESPSAATANTLLQSGVKKRKGPPRPGVPARKKPRTKAEPLDEETMVALALSCSMAEKEKERQKEKEAEKHLQNECVPSHSSMNPALRWRPDAAKGHGRKKKGAVPRPPPLLLVQDAETALARLQDRVSALLLCRRAPSPPTPTLRPSSLPSWTGAVLLWQKSALLDGDSTCSSDFYAAELKPFFTSLEPVKADAAPSTTGNEPESVRPVSEETPVSGPSASVRPSCSQMASCSSGPSTPGAAQLPVGSQTLRDLMELAEDGMTLTQYGYAAKEIHLSGFIQDDEAEPISGFLPETTHKPSDDPHRPGERTTVQPGADTERNSHGSVALSRLVSDLTSMVNNPQLSDVQLQVDSGEVYFAHSFMMYARCPLLAEMVHESGIGVKEEGTPAAQRVLLSDVPGQAVFALLQYLYTARCSVPAPLLPHMLELASRFDLQNLEQLCHLQQETAEDVGGEVLDVNQEEHANNQTDQAFMELLRSMWNGEDEDATDSDSGGGGGGGGGGGMEEAHRPDEVASGDRELREEQVNQEELEEIYEFAATQRKKKERDSEEEEEDKKMDEEQSGEEVFTKLTEPKEGLGDKKLHPKIPSESDAGLDCSYSRLFSQPWGVYEEGDHSLISNTPKTHPLPSKQHRSPHKASSVLQSSESLVVDLAVSPPLVTPSLPVPGESPGQGSDQEDGGAKRKEATGPDVPTTRESRVTRSICTPPPDSPPKKEEPELIVLSDSSEDMEVGPAVLSPCRLSAPSSSPQNLQSYTDIKSRQDPTPSEKKESGGSTGHESKLLDCSPEISWLIPSTPLQSDRSTRSSSTQTKSSICRTQLFPKEDSSPPSASVFSSPALTLSNKRRNSHEPSRATESNVPGLKPNRSPLRSLDREASLKKSCDVSKNGDVFLVKSSPPKLPRFSSSTHYSLQTFSKPDTPQRHQQPYSSTPLHTELHQPPIPPPASPLQADADKRKSPSRRGESVSSGSMEKSGLGSLHLSPSESPSSSSYSGCQSNRQRTSSSQSRRSAESSSNDRMGARNEREENQMGRSNEEANGGTGEADAGEPSFQQSFVDEPPIAFNDSWGLDAYAETNPGCFSLRLEDSGGSNLQENSSRRQVTTRSSSASTSNPTPGDRVEGNANRGGAPASPPPQQPSPPEPNARPTPEIDSGLLDSKLWDSWEEDEGEENLPLSQRVTALPKTPALQSKKRRSVVPITPTPHYSDMDTPELRTKLSRFGVRPLPKRQMVLKLKEIHQYTHQLVSSDSEDEAPQAKPPPRRLVSRAQTAEFKEPRAPAVVSPVKNDQGEEANSLSASQGSNTSSTATSDESERSNPEQVLSSDGDSDSDGGVSSSQAASRLQDRLQAVRSFILSDSRLYSQILQYQPVVLSQFQAQLKAAGICLGAARLVDYLDSQCITFTTAKPGHSAPGRGRRGRKAGKGATGKKNAAAKL</sequence>
<evidence type="ECO:0000256" key="12">
    <source>
        <dbReference type="ARBA" id="ARBA00023204"/>
    </source>
</evidence>
<evidence type="ECO:0000256" key="7">
    <source>
        <dbReference type="ARBA" id="ARBA00022763"/>
    </source>
</evidence>
<dbReference type="PROSITE" id="PS50097">
    <property type="entry name" value="BTB"/>
    <property type="match status" value="1"/>
</dbReference>
<evidence type="ECO:0000256" key="5">
    <source>
        <dbReference type="ARBA" id="ARBA00022723"/>
    </source>
</evidence>
<dbReference type="GO" id="GO:0006260">
    <property type="term" value="P:DNA replication"/>
    <property type="evidence" value="ECO:0007669"/>
    <property type="project" value="InterPro"/>
</dbReference>
<dbReference type="CDD" id="cd22999">
    <property type="entry name" value="SAP_SLX4"/>
    <property type="match status" value="1"/>
</dbReference>
<keyword evidence="9" id="KW-0862">Zinc</keyword>
<feature type="compositionally biased region" description="Basic and acidic residues" evidence="17">
    <location>
        <begin position="560"/>
        <end position="573"/>
    </location>
</feature>
<keyword evidence="10" id="KW-0832">Ubl conjugation</keyword>
<dbReference type="PANTHER" id="PTHR21541:SF3">
    <property type="entry name" value="STRUCTURE-SPECIFIC ENDONUCLEASE SUBUNIT SLX4"/>
    <property type="match status" value="1"/>
</dbReference>
<feature type="compositionally biased region" description="Polar residues" evidence="17">
    <location>
        <begin position="1166"/>
        <end position="1195"/>
    </location>
</feature>
<feature type="compositionally biased region" description="Basic and acidic residues" evidence="17">
    <location>
        <begin position="320"/>
        <end position="337"/>
    </location>
</feature>
<keyword evidence="13" id="KW-0539">Nucleus</keyword>
<evidence type="ECO:0000313" key="19">
    <source>
        <dbReference type="Ensembl" id="ENSKMAP00000026597.1"/>
    </source>
</evidence>
<evidence type="ECO:0000256" key="17">
    <source>
        <dbReference type="SAM" id="MobiDB-lite"/>
    </source>
</evidence>
<dbReference type="GO" id="GO:0008270">
    <property type="term" value="F:zinc ion binding"/>
    <property type="evidence" value="ECO:0007669"/>
    <property type="project" value="UniProtKB-KW"/>
</dbReference>
<comment type="subunit">
    <text evidence="15">Forms a heterodimer with SLX1A/GIYD1. Interacts with ERCC4/XPF; catalytic subunit of the ERCC4-ERCC1 endonuclease. Interacts with MUS81; catalytic subunit of the MUS81-EME1 endonuclease. Interacts with MSH2; component of the MSH2-MSH3 mismatch repair complex. Interacts with TERF2-TERF2IP. Interacts with PLK1 and SLX4IP.</text>
</comment>
<comment type="similarity">
    <text evidence="2">Belongs to the SLX4 family.</text>
</comment>
<feature type="region of interest" description="Disordered" evidence="17">
    <location>
        <begin position="1667"/>
        <end position="1695"/>
    </location>
</feature>
<dbReference type="InterPro" id="IPR011333">
    <property type="entry name" value="SKP1/BTB/POZ_sf"/>
</dbReference>
<feature type="compositionally biased region" description="Basic and acidic residues" evidence="17">
    <location>
        <begin position="1281"/>
        <end position="1297"/>
    </location>
</feature>
<feature type="compositionally biased region" description="Low complexity" evidence="17">
    <location>
        <begin position="1062"/>
        <end position="1077"/>
    </location>
</feature>
<keyword evidence="5" id="KW-0479">Metal-binding</keyword>
<feature type="region of interest" description="Disordered" evidence="17">
    <location>
        <begin position="554"/>
        <end position="589"/>
    </location>
</feature>
<evidence type="ECO:0000256" key="8">
    <source>
        <dbReference type="ARBA" id="ARBA00022771"/>
    </source>
</evidence>
<feature type="region of interest" description="Disordered" evidence="17">
    <location>
        <begin position="1503"/>
        <end position="1600"/>
    </location>
</feature>
<evidence type="ECO:0000256" key="1">
    <source>
        <dbReference type="ARBA" id="ARBA00004123"/>
    </source>
</evidence>
<feature type="compositionally biased region" description="Polar residues" evidence="17">
    <location>
        <begin position="1552"/>
        <end position="1570"/>
    </location>
</feature>
<feature type="region of interest" description="Disordered" evidence="17">
    <location>
        <begin position="22"/>
        <end position="51"/>
    </location>
</feature>
<feature type="region of interest" description="Disordered" evidence="17">
    <location>
        <begin position="457"/>
        <end position="510"/>
    </location>
</feature>
<dbReference type="Pfam" id="PF09494">
    <property type="entry name" value="Slx4"/>
    <property type="match status" value="1"/>
</dbReference>
<feature type="region of interest" description="Disordered" evidence="17">
    <location>
        <begin position="276"/>
        <end position="307"/>
    </location>
</feature>
<dbReference type="STRING" id="37003.ENSKMAP00000026597"/>
<proteinExistence type="inferred from homology"/>
<evidence type="ECO:0000256" key="10">
    <source>
        <dbReference type="ARBA" id="ARBA00022843"/>
    </source>
</evidence>
<reference evidence="19" key="2">
    <citation type="submission" date="2025-09" db="UniProtKB">
        <authorList>
            <consortium name="Ensembl"/>
        </authorList>
    </citation>
    <scope>IDENTIFICATION</scope>
</reference>
<dbReference type="Gene3D" id="3.30.710.10">
    <property type="entry name" value="Potassium Channel Kv1.1, Chain A"/>
    <property type="match status" value="1"/>
</dbReference>
<evidence type="ECO:0000259" key="18">
    <source>
        <dbReference type="PROSITE" id="PS50097"/>
    </source>
</evidence>
<keyword evidence="3" id="KW-1017">Isopeptide bond</keyword>
<keyword evidence="12" id="KW-0234">DNA repair</keyword>
<name>A0A3Q3GTQ4_KRYMA</name>
<feature type="compositionally biased region" description="Low complexity" evidence="17">
    <location>
        <begin position="1236"/>
        <end position="1276"/>
    </location>
</feature>
<dbReference type="GO" id="GO:0000712">
    <property type="term" value="P:resolution of meiotic recombination intermediates"/>
    <property type="evidence" value="ECO:0007669"/>
    <property type="project" value="TreeGrafter"/>
</dbReference>
<feature type="compositionally biased region" description="Polar residues" evidence="17">
    <location>
        <begin position="481"/>
        <end position="502"/>
    </location>
</feature>
<feature type="compositionally biased region" description="Low complexity" evidence="17">
    <location>
        <begin position="1360"/>
        <end position="1373"/>
    </location>
</feature>
<feature type="compositionally biased region" description="Basic and acidic residues" evidence="17">
    <location>
        <begin position="836"/>
        <end position="846"/>
    </location>
</feature>
<dbReference type="SUPFAM" id="SSF54695">
    <property type="entry name" value="POZ domain"/>
    <property type="match status" value="1"/>
</dbReference>
<evidence type="ECO:0000313" key="20">
    <source>
        <dbReference type="Proteomes" id="UP000264800"/>
    </source>
</evidence>
<dbReference type="SMART" id="SM00225">
    <property type="entry name" value="BTB"/>
    <property type="match status" value="1"/>
</dbReference>
<reference evidence="19" key="1">
    <citation type="submission" date="2025-08" db="UniProtKB">
        <authorList>
            <consortium name="Ensembl"/>
        </authorList>
    </citation>
    <scope>IDENTIFICATION</scope>
</reference>
<dbReference type="CTD" id="84464"/>
<keyword evidence="7" id="KW-0227">DNA damage</keyword>
<feature type="compositionally biased region" description="Basic and acidic residues" evidence="17">
    <location>
        <begin position="1214"/>
        <end position="1226"/>
    </location>
</feature>
<feature type="compositionally biased region" description="Gly residues" evidence="17">
    <location>
        <begin position="757"/>
        <end position="769"/>
    </location>
</feature>
<dbReference type="GO" id="GO:0033557">
    <property type="term" value="C:Slx1-Slx4 complex"/>
    <property type="evidence" value="ECO:0007669"/>
    <property type="project" value="InterPro"/>
</dbReference>
<feature type="compositionally biased region" description="Basic and acidic residues" evidence="17">
    <location>
        <begin position="1134"/>
        <end position="1146"/>
    </location>
</feature>
<keyword evidence="8" id="KW-0863">Zinc-finger</keyword>
<dbReference type="KEGG" id="kmr:108241434"/>
<dbReference type="FunFam" id="3.30.710.10:FF:000116">
    <property type="entry name" value="SLX4 structure-specific endonuclease subunit"/>
    <property type="match status" value="1"/>
</dbReference>
<feature type="compositionally biased region" description="Basic and acidic residues" evidence="17">
    <location>
        <begin position="770"/>
        <end position="789"/>
    </location>
</feature>
<feature type="region of interest" description="Disordered" evidence="17">
    <location>
        <begin position="921"/>
        <end position="1473"/>
    </location>
</feature>
<protein>
    <recommendedName>
        <fullName evidence="14">Structure-specific endonuclease subunit SLX4</fullName>
    </recommendedName>
    <alternativeName>
        <fullName evidence="16">BTB/POZ domain-containing protein 12</fullName>
    </alternativeName>
</protein>
<keyword evidence="20" id="KW-1185">Reference proteome</keyword>
<dbReference type="Proteomes" id="UP000264800">
    <property type="component" value="Unplaced"/>
</dbReference>
<evidence type="ECO:0000256" key="15">
    <source>
        <dbReference type="ARBA" id="ARBA00064578"/>
    </source>
</evidence>
<dbReference type="PANTHER" id="PTHR21541">
    <property type="entry name" value="BTB POZ DOMAIN CONTAINING 12"/>
    <property type="match status" value="1"/>
</dbReference>
<dbReference type="GO" id="GO:0090656">
    <property type="term" value="P:t-circle formation"/>
    <property type="evidence" value="ECO:0007669"/>
    <property type="project" value="UniProtKB-ARBA"/>
</dbReference>
<feature type="compositionally biased region" description="Basic and acidic residues" evidence="17">
    <location>
        <begin position="943"/>
        <end position="963"/>
    </location>
</feature>
<evidence type="ECO:0000256" key="16">
    <source>
        <dbReference type="ARBA" id="ARBA00076095"/>
    </source>
</evidence>
<accession>A0A3Q3GTQ4</accession>
<dbReference type="OrthoDB" id="5576441at2759"/>
<comment type="subcellular location">
    <subcellularLocation>
        <location evidence="1">Nucleus</location>
    </subcellularLocation>
</comment>
<dbReference type="GeneID" id="108241434"/>
<dbReference type="InterPro" id="IPR000210">
    <property type="entry name" value="BTB/POZ_dom"/>
</dbReference>
<feature type="region of interest" description="Disordered" evidence="17">
    <location>
        <begin position="877"/>
        <end position="909"/>
    </location>
</feature>
<evidence type="ECO:0000256" key="14">
    <source>
        <dbReference type="ARBA" id="ARBA00029496"/>
    </source>
</evidence>
<evidence type="ECO:0000256" key="6">
    <source>
        <dbReference type="ARBA" id="ARBA00022737"/>
    </source>
</evidence>
<evidence type="ECO:0000256" key="13">
    <source>
        <dbReference type="ARBA" id="ARBA00023242"/>
    </source>
</evidence>
<evidence type="ECO:0000256" key="9">
    <source>
        <dbReference type="ARBA" id="ARBA00022833"/>
    </source>
</evidence>
<dbReference type="GO" id="GO:0032206">
    <property type="term" value="P:positive regulation of telomere maintenance"/>
    <property type="evidence" value="ECO:0007669"/>
    <property type="project" value="UniProtKB-ARBA"/>
</dbReference>
<evidence type="ECO:0000256" key="11">
    <source>
        <dbReference type="ARBA" id="ARBA00023172"/>
    </source>
</evidence>
<keyword evidence="6" id="KW-0677">Repeat</keyword>
<dbReference type="Pfam" id="PF00651">
    <property type="entry name" value="BTB"/>
    <property type="match status" value="1"/>
</dbReference>
<feature type="compositionally biased region" description="Basic and acidic residues" evidence="17">
    <location>
        <begin position="1021"/>
        <end position="1045"/>
    </location>
</feature>